<dbReference type="InterPro" id="IPR011765">
    <property type="entry name" value="Pept_M16_N"/>
</dbReference>
<dbReference type="AlphaFoldDB" id="A0A948RUZ0"/>
<evidence type="ECO:0000259" key="1">
    <source>
        <dbReference type="SMART" id="SM01264"/>
    </source>
</evidence>
<dbReference type="InterPro" id="IPR013578">
    <property type="entry name" value="Peptidase_M16C_assoc"/>
</dbReference>
<name>A0A948RUZ0_UNCEI</name>
<dbReference type="SMART" id="SM01264">
    <property type="entry name" value="M16C_associated"/>
    <property type="match status" value="1"/>
</dbReference>
<feature type="domain" description="Peptidase M16C associated" evidence="1">
    <location>
        <begin position="473"/>
        <end position="722"/>
    </location>
</feature>
<dbReference type="Proteomes" id="UP000777784">
    <property type="component" value="Unassembled WGS sequence"/>
</dbReference>
<evidence type="ECO:0000313" key="3">
    <source>
        <dbReference type="Proteomes" id="UP000777784"/>
    </source>
</evidence>
<protein>
    <submittedName>
        <fullName evidence="2">Insulinase family protein</fullName>
    </submittedName>
</protein>
<dbReference type="PANTHER" id="PTHR43016">
    <property type="entry name" value="PRESEQUENCE PROTEASE"/>
    <property type="match status" value="1"/>
</dbReference>
<dbReference type="Pfam" id="PF05193">
    <property type="entry name" value="Peptidase_M16_C"/>
    <property type="match status" value="1"/>
</dbReference>
<dbReference type="FunFam" id="3.30.830.10:FF:000011">
    <property type="entry name" value="Presequence protease, mitochondrial"/>
    <property type="match status" value="1"/>
</dbReference>
<dbReference type="InterPro" id="IPR055130">
    <property type="entry name" value="PreP_C"/>
</dbReference>
<dbReference type="Pfam" id="PF00675">
    <property type="entry name" value="Peptidase_M16"/>
    <property type="match status" value="1"/>
</dbReference>
<proteinExistence type="predicted"/>
<dbReference type="InterPro" id="IPR007863">
    <property type="entry name" value="Peptidase_M16_C"/>
</dbReference>
<gene>
    <name evidence="2" type="ORF">KJ970_11235</name>
</gene>
<dbReference type="EMBL" id="JAHJDP010000065">
    <property type="protein sequence ID" value="MBU2691490.1"/>
    <property type="molecule type" value="Genomic_DNA"/>
</dbReference>
<dbReference type="GO" id="GO:0046872">
    <property type="term" value="F:metal ion binding"/>
    <property type="evidence" value="ECO:0007669"/>
    <property type="project" value="InterPro"/>
</dbReference>
<organism evidence="2 3">
    <name type="scientific">Eiseniibacteriota bacterium</name>
    <dbReference type="NCBI Taxonomy" id="2212470"/>
    <lineage>
        <taxon>Bacteria</taxon>
        <taxon>Candidatus Eiseniibacteriota</taxon>
    </lineage>
</organism>
<dbReference type="SUPFAM" id="SSF63411">
    <property type="entry name" value="LuxS/MPP-like metallohydrolase"/>
    <property type="match status" value="4"/>
</dbReference>
<sequence>MADLSQCPKPALAAGDELHGFKIRKVSPLPELRATAYEAVHHKTGAKVLHLHCDDAENLYAITFRTPPADSTGVAHILEHSVLAGSKNYPVKDAFNHLSRSSLNTFINAFTAPDFTCYPICSQVRADFYNLASVYTDLVLRPRLERNTFLREGHHLELNEKGDLAITGIVYNEMKGAYSTPERISHSATLQGLFPDTPYGVESGGRPDCIPDLTYENFCSFHKQYYSPSNARFFLYGNIPTRDHLEFLAGQLRDFDPVDVDSSVKDQPRWSAPRNVTRPFPVGAEDSLEKKSTVNVAWLTAPASDLKERLTLEILEQALMGNAAAPLRKAMIDSGLGEDLSPASGLITWYKELPFIVGLRGTDPAEAEQIERLALTTLEKIAAEGISHGLLEAAFHQVEFGGLEITRSPYPFSITLLFRGLNTWLHDNDPLIPLSFGAHISALRGKWEADPDHFRKAVKRWLVDNPHRLRAMAEPSRSLASEQEEKLNRELAERKGKMTAGELEKIREAAEALLEDQRVEDSPEALATLPRLRVEDIPKKVETIPTVERSINGIRVLEHHLFSNSIVYLDVVFDISDIPEDLQIYLPLLGAASTGMGAAGMNYETFATRKALVTGGVTADCLAGTRLGDQTPVESFVLRAKALERNIPAMVDIIRDILISGDLEDAARLKDIVSQERNQLRAAVAPQGHIFSWRTAAAGLSREGRRDEQWHGAVQLRHLGGLVQSYDEQKGDIREKLSRLRKWVFQSNRMMINLTGDGSCLAAVSKAVDAMIAAMPAGDRAGDAAGPAMSPQLKPARPGVAIPGEVCYVSRVIDVPRYTDKTAPALWVLASHLRTGFLYKKIRVEGGAYGGLSVYDPLKGQFVMLSYRDPNLEKTIDVYDASIKAFLEEDMTPESLSTTIIGAIGRLDRPMDPAAKGMEALLRLQLGLGDADRQSFRDNVLRTDLETLRGGAVQCLVEGMKTAPEAVYAPRERIEEANRSLSRPFEIMTIE</sequence>
<dbReference type="PANTHER" id="PTHR43016:SF13">
    <property type="entry name" value="PRESEQUENCE PROTEASE, MITOCHONDRIAL"/>
    <property type="match status" value="1"/>
</dbReference>
<dbReference type="InterPro" id="IPR011249">
    <property type="entry name" value="Metalloenz_LuxS/M16"/>
</dbReference>
<comment type="caution">
    <text evidence="2">The sequence shown here is derived from an EMBL/GenBank/DDBJ whole genome shotgun (WGS) entry which is preliminary data.</text>
</comment>
<reference evidence="2" key="1">
    <citation type="submission" date="2021-05" db="EMBL/GenBank/DDBJ databases">
        <title>Energy efficiency and biological interactions define the core microbiome of deep oligotrophic groundwater.</title>
        <authorList>
            <person name="Mehrshad M."/>
            <person name="Lopez-Fernandez M."/>
            <person name="Bell E."/>
            <person name="Bernier-Latmani R."/>
            <person name="Bertilsson S."/>
            <person name="Dopson M."/>
        </authorList>
    </citation>
    <scope>NUCLEOTIDE SEQUENCE</scope>
    <source>
        <strain evidence="2">Modern_marine.mb.64</strain>
    </source>
</reference>
<dbReference type="Pfam" id="PF22516">
    <property type="entry name" value="PreP_C"/>
    <property type="match status" value="1"/>
</dbReference>
<dbReference type="Gene3D" id="3.30.830.10">
    <property type="entry name" value="Metalloenzyme, LuxS/M16 peptidase-like"/>
    <property type="match status" value="4"/>
</dbReference>
<dbReference type="GO" id="GO:0004222">
    <property type="term" value="F:metalloendopeptidase activity"/>
    <property type="evidence" value="ECO:0007669"/>
    <property type="project" value="TreeGrafter"/>
</dbReference>
<dbReference type="Pfam" id="PF08367">
    <property type="entry name" value="M16C_assoc"/>
    <property type="match status" value="1"/>
</dbReference>
<dbReference type="GO" id="GO:0016485">
    <property type="term" value="P:protein processing"/>
    <property type="evidence" value="ECO:0007669"/>
    <property type="project" value="TreeGrafter"/>
</dbReference>
<accession>A0A948RUZ0</accession>
<evidence type="ECO:0000313" key="2">
    <source>
        <dbReference type="EMBL" id="MBU2691490.1"/>
    </source>
</evidence>